<dbReference type="EMBL" id="FPBA01000040">
    <property type="protein sequence ID" value="SFU08195.1"/>
    <property type="molecule type" value="Genomic_DNA"/>
</dbReference>
<keyword evidence="7" id="KW-1185">Reference proteome</keyword>
<evidence type="ECO:0000259" key="3">
    <source>
        <dbReference type="Pfam" id="PF18276"/>
    </source>
</evidence>
<dbReference type="Pfam" id="PF03538">
    <property type="entry name" value="VRP1"/>
    <property type="match status" value="1"/>
</dbReference>
<proteinExistence type="predicted"/>
<evidence type="ECO:0000259" key="5">
    <source>
        <dbReference type="Pfam" id="PF20220"/>
    </source>
</evidence>
<dbReference type="Pfam" id="PF18276">
    <property type="entry name" value="TcA_TcB_BD"/>
    <property type="match status" value="1"/>
</dbReference>
<keyword evidence="1" id="KW-0843">Virulence</keyword>
<name>A0A1I7D993_9ACTN</name>
<dbReference type="InterPro" id="IPR046839">
    <property type="entry name" value="ABC_toxin_N"/>
</dbReference>
<evidence type="ECO:0000256" key="2">
    <source>
        <dbReference type="SAM" id="Coils"/>
    </source>
</evidence>
<feature type="domain" description="Neuraminidase-like" evidence="4">
    <location>
        <begin position="1765"/>
        <end position="1873"/>
    </location>
</feature>
<dbReference type="Pfam" id="PF18413">
    <property type="entry name" value="Neuraminidase"/>
    <property type="match status" value="1"/>
</dbReference>
<dbReference type="InterPro" id="IPR018003">
    <property type="entry name" value="Insecticidal_toxin/plasmid_vir"/>
</dbReference>
<organism evidence="6 7">
    <name type="scientific">Geodermatophilus amargosae</name>
    <dbReference type="NCBI Taxonomy" id="1296565"/>
    <lineage>
        <taxon>Bacteria</taxon>
        <taxon>Bacillati</taxon>
        <taxon>Actinomycetota</taxon>
        <taxon>Actinomycetes</taxon>
        <taxon>Geodermatophilales</taxon>
        <taxon>Geodermatophilaceae</taxon>
        <taxon>Geodermatophilus</taxon>
    </lineage>
</organism>
<feature type="domain" description="Tc toxin complex TcA C-terminal TcB-binding" evidence="3">
    <location>
        <begin position="3050"/>
        <end position="3341"/>
    </location>
</feature>
<dbReference type="SUPFAM" id="SSF89372">
    <property type="entry name" value="Fucose-specific lectin"/>
    <property type="match status" value="1"/>
</dbReference>
<accession>A0A1I7D993</accession>
<evidence type="ECO:0000313" key="7">
    <source>
        <dbReference type="Proteomes" id="UP000199546"/>
    </source>
</evidence>
<evidence type="ECO:0000259" key="4">
    <source>
        <dbReference type="Pfam" id="PF18413"/>
    </source>
</evidence>
<dbReference type="Proteomes" id="UP000199546">
    <property type="component" value="Unassembled WGS sequence"/>
</dbReference>
<feature type="coiled-coil region" evidence="2">
    <location>
        <begin position="2827"/>
        <end position="2854"/>
    </location>
</feature>
<feature type="domain" description="ABC toxin N-terminal" evidence="5">
    <location>
        <begin position="1610"/>
        <end position="1726"/>
    </location>
</feature>
<evidence type="ECO:0000256" key="1">
    <source>
        <dbReference type="ARBA" id="ARBA00023026"/>
    </source>
</evidence>
<dbReference type="Pfam" id="PF20220">
    <property type="entry name" value="ABC_toxin_N"/>
    <property type="match status" value="1"/>
</dbReference>
<reference evidence="7" key="1">
    <citation type="submission" date="2016-10" db="EMBL/GenBank/DDBJ databases">
        <authorList>
            <person name="Varghese N."/>
            <person name="Submissions S."/>
        </authorList>
    </citation>
    <scope>NUCLEOTIDE SEQUENCE [LARGE SCALE GENOMIC DNA]</scope>
    <source>
        <strain evidence="7">DSM 46136</strain>
    </source>
</reference>
<sequence>MAGVTVTLENQGLVKDEQLGDAVTDSSGVFEVSYDGKRLRENDGHVPRLVVRVRDLGPRDALTQPAVPIDPAVEASVDIEVPADCVPAEYGRIRALIDPLLGGAKLRELPEERLSVVASVSGASTDAVTALARSERVAAETHLPVDVLYGVARSGLDPSPASLLRLGRDGVARVIDEALRNNLLPAERAAERDRVLEQVASVLINTALRPADVGEPASLGDVLGTVLDDTSRRALVSACAPHLDRPNAIRDAVQALPELTARREEVMTALELAQLTGRHLPMMREFQDRVGRDSEALRRGAALSRAQWEDAVQAAGAPARVSGETLEERGKAYARELERAFEERCPTATLAARIEDGTVAVPEDIRSVLQLFFAQNASFELGEEPVANFLGSSGASLDGIDDVDGLRLELQRLERIAKVIPPDPARDRGPRYRAASALRSRGLDSALKIARVGRRDITVALGHELEGGTQEADAIHAAAADIAGLAMAVAVRHGPAFHGPTLAVIDDATPLDGLVQGGAGATLQALFGTQDYCACDDCEATTSPAAYLVDILQFLGDRRLADGRTAKDILLDPTRRPDIAHIELTCNNTNRRMPYVDLVLELLENAVAPRREGSPYPQTTWTEEELRTAPEHLLGATYDVLRDAIFPWTLPFDLWLDEVRAHLGLVGFSRQDLMEIVAPAERCTSATVARELLGTSKIAAGLMTGSHSSEPWSRWGLDEHVVDLRDTRDGTLVSGAWANVLRGHVSILLQQCGLSFTELLTVLDTHYVNPEAVTPTVTGDACNVAAMQVPWLHEQELERIHRLVRLQRTLAWDIEDVDRAITAHSRQLDDDTLLNDDTLLWISHVERLRTRLDVPVWRLVAWWSTLDTKHYTDHAGDGVASPSSYERVFADPQVLNPPDAALTLDAQRNELHDTSQTITAHMGTVSAALGLSVPDLARLVPGEVPDELKLANLSKLHAMVTLARALRLSVSDFIRVRALCDLPPFPDAGKPSERSATTLAFVEEVDRIRASGFSLDELDYLLRGDHSSAAPIGPSPAQLHATLTNLRSGLQRIHVEFQETADNRGDTTRGLLAQLAWPPDLVESVTAVLGTEPDGARTAVDLAALPTGISLPADLPADLRDKVVFDVAASEMRCLGVLTNEQRNTLLELASSDADTDEYTQAVEDLYVLSWQGLEQGLEFVRRQMQSFHLPRFTVPLQLTAPLTELPHGLKMPDAIPFELRNRLVYDETAHELRLQGSLSSSQRDRLLDLGGGDIAWAEAVKALTVLLQVPVRLVERFALDADTGNLRFLGVMTPAQRDELRMLASAPRYQAAIDDLFAAGQLHDEPDGLNRFISADDAHWLFHSAGSPTERFGLVQRRLLPHLRARAGDELISSMLGASVGMDQKLVREVLASRLAWPGRPGLFARDAFLNASFAADSVADLTTAFPDQQMALTRLHKLALLASRLTIAPPELLSLLVMKDWNWINDLPALRSCSNMFRFAGWRRLVTLVALRDRLPAGGDVLAAVLAARPSDVREVLAGQLGWDAEDLAFAVGPKGLNFQDADFREPGRLAQLFTLFDALRLIGGSASELWAFAAEEPGEDEALLVRRVVRAALGESGWLDRVRVLRDALRERQREALVAYLVAHHRLRDPTEMLSHFLADVEMDPCATTSRIRQATGAVQLFVQRCLLGLEREVPPSAISADLWEWLKSYRVWEANRRVFLYPENWLDPELRDDKTEAFRQLESEVQQSDLTDAAAARAFAGYLQRLEQVARLKVTGTAREKVAGGEILHVIARTYNAPHAYHYRRRTESGTWTGWERINLDIQGDHVVPLVWHGRLFLFWVQTTQEADEPERIPKDPERPARYWAVTLAWSERTPERWTATQELTERLHATFPADDFSAAVLLAYWPWGTEVLNIVIGYPTRVVGTSLTDWTWRLVRFSSAQGPLTVDPNEIKVSDPFVTHGAPAGTFLDGNAFVERSSTGQSPLIIGRSGPPANPFVGDPGGRAAPTPVTVLDRRRAAALNRFRAIFPLGPNNLHQMPTVSTAIIQMSVLLEDGFFFEDRQRTYLATYEERDGVNALQFSSHYHPHSEALMARLSGGGLRELLSPATQDLTDGGATFAAEYAPNAAAVWTDDPPREDVDFGARGAYAPYNWELFFHAPLLIAQRLSRNQRFAEAQQWFHLIFNPTDDSADPEPGRYWRTRPFREGGRPLQLRQLLELLAAKDSKVARVVSGPLADGRLQLWAIDSYGWLFSTWQETPASDAPWTPWRDFLTARVGGPTSGAPPLGIRHVAAAALSDRRLALWAVDALGGLRNTVKATANPDAQWMDWTDFLAAVPTGPARPNSVTEVSIGALSDGRLRLFAIDAAGTIATSAQESADPQAAWTPWEDFTGDAGPTGGAAPEAVVQVAAARLSDGRLAVWAVDGEGSVLSTVQESMDPAAPWRPWTNLLAAVPGGGPDSNGVARLTAAPLSDGRVQLWAVDALGQVRTTVTETADPDAVWTAWTDFVQPGGSGPQAGSPPNNVRDVGVSSLSDRRLQLWITDRSGRAWSTWHVGVDPAEGWADWTDFTSPAGSGPAAGFTVVRQSRVREDLRTQVAEWRRHPFRPHAVARWRISAYQRAVVMAYVDNLIAYGDTLFRRDTPETVNEALQLYVLAASILGPRPERIPRRQQRAPETFATLEPKLDELSNALVEIEDLLPSGAPPVSLALPEPPVPLTHALYFCVPHNPRLLERWDRVTDRLFKIRHCMNIEGIVRDLPLFEPPIDPGLLVRATAAGIDLRAALADRDAALPPQRFAVLVQKATELCADVRALGGALLDAFQRRDAQGLELLRSTHERSVLDAARAVRQQQLEEAKAQVDALSKSLELSQAQLTHHLELLAAVETITIAPPGDTSLADRLGRALKDAATRSGAAQTVLGLAELVAPDVRGAVDQLQRTLSLSVQPAGPDETVTLPLNTLERRQLDELQTANAKQQLALDYDVLAQMLSLLPDITLGTQGVSSPVIQAELGGTLLSTHARMQSTALNAESNDLSSRANLHGLLASHQRRADEWMHQARQTLTEIEQIGKQLVAAGVRVSIATQELRVHDQQTSNARAEDVFMHERFTNQELCDWLVTQISTVYLASYQLAYDVAKRAERAYRYELGVTGSPFIRFDHWDSLRKGLLAGEQLAHDIRRMEVAYLDLDQREHEMVKHVSLAQLDPAALVRLKMTGACEFEIPEGLFDLDRPGHYRRRIKTASLSIPAVTGPYVPVHCTLTLLRSSERVSPTIGDAYPRARDESGLLTDDSRFMDAASPLESIVTSGAQEQFGLFDPQLGDPRRLPFDRRGAISRWRLELPSTFQQFDHSLIPDVVLHLRYTARDGGSRLADAAVTALRDDFNLLLSRSDGQPGLARLFSLRHEFSGWHRLVAATGDRALTLEIGDRFPFLVRDREITIKAVDVLLRGREDLSDAITELRKAKLGGSALDGLAAWSGRTDVLSAHQGELTWNPRDTDVNARTFDARSVSADLMAQLQDVWLICHYTVEER</sequence>
<dbReference type="STRING" id="1296565.SAMN05660657_05495"/>
<protein>
    <submittedName>
        <fullName evidence="6">Virulence plasmid A protein</fullName>
    </submittedName>
</protein>
<dbReference type="InterPro" id="IPR040840">
    <property type="entry name" value="TcA_TcB_BD"/>
</dbReference>
<keyword evidence="2" id="KW-0175">Coiled coil</keyword>
<evidence type="ECO:0000313" key="6">
    <source>
        <dbReference type="EMBL" id="SFU08195.1"/>
    </source>
</evidence>
<dbReference type="InterPro" id="IPR041079">
    <property type="entry name" value="Neuraminidase-like"/>
</dbReference>
<gene>
    <name evidence="6" type="ORF">SAMN05660657_05495</name>
</gene>